<evidence type="ECO:0000313" key="1">
    <source>
        <dbReference type="EMBL" id="KKB86143.1"/>
    </source>
</evidence>
<accession>A0A0F5LUZ1</accession>
<reference evidence="2 4" key="2">
    <citation type="submission" date="2016-11" db="EMBL/GenBank/DDBJ databases">
        <authorList>
            <person name="Jaros S."/>
            <person name="Januszkiewicz K."/>
            <person name="Wedrychowicz H."/>
        </authorList>
    </citation>
    <scope>NUCLEOTIDE SEQUENCE [LARGE SCALE GENOMIC DNA]</scope>
    <source>
        <strain evidence="2 4">DSM 17137</strain>
    </source>
</reference>
<keyword evidence="3" id="KW-1185">Reference proteome</keyword>
<proteinExistence type="predicted"/>
<gene>
    <name evidence="2" type="ORF">SAMN02745223_03629</name>
    <name evidence="1" type="ORF">VW29_03530</name>
</gene>
<dbReference type="OrthoDB" id="8456120at2"/>
<evidence type="ECO:0000313" key="4">
    <source>
        <dbReference type="Proteomes" id="UP000184533"/>
    </source>
</evidence>
<dbReference type="Proteomes" id="UP000184533">
    <property type="component" value="Unassembled WGS sequence"/>
</dbReference>
<dbReference type="Proteomes" id="UP000033608">
    <property type="component" value="Unassembled WGS sequence"/>
</dbReference>
<protein>
    <submittedName>
        <fullName evidence="1">Uncharacterized protein</fullName>
    </submittedName>
</protein>
<dbReference type="EMBL" id="LAJF01000040">
    <property type="protein sequence ID" value="KKB86143.1"/>
    <property type="molecule type" value="Genomic_DNA"/>
</dbReference>
<sequence>MSRLQYYPTKPLMPANHATAIIRWRDQLDELGGGLEAFDQSATVSTMLFGCHSWLKHHAQSSSEDERTRMERTKAELEQWMSVRGLVYSQ</sequence>
<dbReference type="EMBL" id="FQVC01000014">
    <property type="protein sequence ID" value="SHF81846.1"/>
    <property type="molecule type" value="Genomic_DNA"/>
</dbReference>
<dbReference type="RefSeq" id="WP_046133962.1">
    <property type="nucleotide sequence ID" value="NZ_FQVC01000014.1"/>
</dbReference>
<name>A0A0F5LUZ1_9HYPH</name>
<evidence type="ECO:0000313" key="3">
    <source>
        <dbReference type="Proteomes" id="UP000033608"/>
    </source>
</evidence>
<reference evidence="1 3" key="1">
    <citation type="submission" date="2015-03" db="EMBL/GenBank/DDBJ databases">
        <authorList>
            <person name="Hassan Y.I."/>
            <person name="Lepp D."/>
            <person name="Zhou T."/>
        </authorList>
    </citation>
    <scope>NUCLEOTIDE SEQUENCE [LARGE SCALE GENOMIC DNA]</scope>
    <source>
        <strain evidence="1 3">DSM 17137</strain>
    </source>
</reference>
<dbReference type="PATRIC" id="fig|1121477.3.peg.1772"/>
<organism evidence="1 3">
    <name type="scientific">Devosia limi DSM 17137</name>
    <dbReference type="NCBI Taxonomy" id="1121477"/>
    <lineage>
        <taxon>Bacteria</taxon>
        <taxon>Pseudomonadati</taxon>
        <taxon>Pseudomonadota</taxon>
        <taxon>Alphaproteobacteria</taxon>
        <taxon>Hyphomicrobiales</taxon>
        <taxon>Devosiaceae</taxon>
        <taxon>Devosia</taxon>
    </lineage>
</organism>
<evidence type="ECO:0000313" key="2">
    <source>
        <dbReference type="EMBL" id="SHF81846.1"/>
    </source>
</evidence>
<dbReference type="AlphaFoldDB" id="A0A0F5LUZ1"/>